<dbReference type="EMBL" id="CP036262">
    <property type="protein sequence ID" value="QDS91514.1"/>
    <property type="molecule type" value="Genomic_DNA"/>
</dbReference>
<evidence type="ECO:0000256" key="5">
    <source>
        <dbReference type="ARBA" id="ARBA00023237"/>
    </source>
</evidence>
<dbReference type="GO" id="GO:0015562">
    <property type="term" value="F:efflux transmembrane transporter activity"/>
    <property type="evidence" value="ECO:0007669"/>
    <property type="project" value="InterPro"/>
</dbReference>
<dbReference type="SUPFAM" id="SSF56954">
    <property type="entry name" value="Outer membrane efflux proteins (OEP)"/>
    <property type="match status" value="1"/>
</dbReference>
<feature type="region of interest" description="Disordered" evidence="7">
    <location>
        <begin position="41"/>
        <end position="62"/>
    </location>
</feature>
<reference evidence="8 9" key="1">
    <citation type="submission" date="2019-02" db="EMBL/GenBank/DDBJ databases">
        <title>Deep-cultivation of Planctomycetes and their phenomic and genomic characterization uncovers novel biology.</title>
        <authorList>
            <person name="Wiegand S."/>
            <person name="Jogler M."/>
            <person name="Boedeker C."/>
            <person name="Pinto D."/>
            <person name="Vollmers J."/>
            <person name="Rivas-Marin E."/>
            <person name="Kohn T."/>
            <person name="Peeters S.H."/>
            <person name="Heuer A."/>
            <person name="Rast P."/>
            <person name="Oberbeckmann S."/>
            <person name="Bunk B."/>
            <person name="Jeske O."/>
            <person name="Meyerdierks A."/>
            <person name="Storesund J.E."/>
            <person name="Kallscheuer N."/>
            <person name="Luecker S."/>
            <person name="Lage O.M."/>
            <person name="Pohl T."/>
            <person name="Merkel B.J."/>
            <person name="Hornburger P."/>
            <person name="Mueller R.-W."/>
            <person name="Bruemmer F."/>
            <person name="Labrenz M."/>
            <person name="Spormann A.M."/>
            <person name="Op den Camp H."/>
            <person name="Overmann J."/>
            <person name="Amann R."/>
            <person name="Jetten M.S.M."/>
            <person name="Mascher T."/>
            <person name="Medema M.H."/>
            <person name="Devos D.P."/>
            <person name="Kaster A.-K."/>
            <person name="Ovreas L."/>
            <person name="Rohde M."/>
            <person name="Galperin M.Y."/>
            <person name="Jogler C."/>
        </authorList>
    </citation>
    <scope>NUCLEOTIDE SEQUENCE [LARGE SCALE GENOMIC DNA]</scope>
    <source>
        <strain evidence="8 9">FF011L</strain>
    </source>
</reference>
<comment type="subcellular location">
    <subcellularLocation>
        <location evidence="1">Cell outer membrane</location>
    </subcellularLocation>
</comment>
<evidence type="ECO:0000256" key="4">
    <source>
        <dbReference type="ARBA" id="ARBA00023136"/>
    </source>
</evidence>
<keyword evidence="3" id="KW-0812">Transmembrane</keyword>
<dbReference type="RefSeq" id="WP_246109654.1">
    <property type="nucleotide sequence ID" value="NZ_CP036262.1"/>
</dbReference>
<name>A0A517M9H5_9BACT</name>
<dbReference type="GO" id="GO:0015288">
    <property type="term" value="F:porin activity"/>
    <property type="evidence" value="ECO:0007669"/>
    <property type="project" value="TreeGrafter"/>
</dbReference>
<keyword evidence="2" id="KW-1134">Transmembrane beta strand</keyword>
<keyword evidence="6" id="KW-0175">Coiled coil</keyword>
<evidence type="ECO:0000256" key="1">
    <source>
        <dbReference type="ARBA" id="ARBA00004442"/>
    </source>
</evidence>
<dbReference type="GO" id="GO:1990281">
    <property type="term" value="C:efflux pump complex"/>
    <property type="evidence" value="ECO:0007669"/>
    <property type="project" value="TreeGrafter"/>
</dbReference>
<keyword evidence="4" id="KW-0472">Membrane</keyword>
<sequence>MFILLALCCHNASGQAIDNDASGSFSQFLSEIEHQEEFQSSLSKQLAKKSDEGSTVTAAEELPLGELAKSEQAEEPSDDSDMLTLADVVASLYRSYPEITRIRQESRVADGQLLSAYGAYDTKLDAHSLSEPTGFYRNYRQGIGVARQTWWGGYLAAGYRIGRGSFQPWYKERQTDEAGEFKLGFSKPLLRGRAIDAQRVAVFQASLARQAAQPLVRKTILDSSLDAAAIYWQWVAAGAVLRAQTELLDLAEERGEQFKVGVDAGKFAEIDLILNQQLIAERRAKRLETEQKYRETSFKLSLFLRDENGQPMLPDDRWIPKHFPLIERPDLNSFASDYAAAISRRPETELIRFALRQTELDSQLARNDMLPQFDFVAEASQDIGPPATKSDDKSEFELVIGFQSEIPIQRRKARGKIQSTSAKIVQLNEKLRLVQDKIGAELRTAHNALVLSQQVVEQADISLRAATKTLELYRFAFERGKADLIYLNLVETKANETKIKLVESQRAWFVALAEMQYALGLDPLDQAMMVAELPPNEREGF</sequence>
<dbReference type="GO" id="GO:0009279">
    <property type="term" value="C:cell outer membrane"/>
    <property type="evidence" value="ECO:0007669"/>
    <property type="project" value="UniProtKB-SubCell"/>
</dbReference>
<dbReference type="AlphaFoldDB" id="A0A517M9H5"/>
<dbReference type="PANTHER" id="PTHR30026">
    <property type="entry name" value="OUTER MEMBRANE PROTEIN TOLC"/>
    <property type="match status" value="1"/>
</dbReference>
<evidence type="ECO:0000256" key="3">
    <source>
        <dbReference type="ARBA" id="ARBA00022692"/>
    </source>
</evidence>
<keyword evidence="5" id="KW-0998">Cell outer membrane</keyword>
<dbReference type="Gene3D" id="1.20.1600.10">
    <property type="entry name" value="Outer membrane efflux proteins (OEP)"/>
    <property type="match status" value="1"/>
</dbReference>
<gene>
    <name evidence="8" type="ORF">FF011L_02440</name>
</gene>
<dbReference type="InterPro" id="IPR051906">
    <property type="entry name" value="TolC-like"/>
</dbReference>
<dbReference type="PANTHER" id="PTHR30026:SF21">
    <property type="entry name" value="SLR1270 PROTEIN"/>
    <property type="match status" value="1"/>
</dbReference>
<accession>A0A517M9H5</accession>
<evidence type="ECO:0000256" key="7">
    <source>
        <dbReference type="SAM" id="MobiDB-lite"/>
    </source>
</evidence>
<protein>
    <submittedName>
        <fullName evidence="8">Outer membrane efflux protein</fullName>
    </submittedName>
</protein>
<organism evidence="8 9">
    <name type="scientific">Roseimaritima multifibrata</name>
    <dbReference type="NCBI Taxonomy" id="1930274"/>
    <lineage>
        <taxon>Bacteria</taxon>
        <taxon>Pseudomonadati</taxon>
        <taxon>Planctomycetota</taxon>
        <taxon>Planctomycetia</taxon>
        <taxon>Pirellulales</taxon>
        <taxon>Pirellulaceae</taxon>
        <taxon>Roseimaritima</taxon>
    </lineage>
</organism>
<keyword evidence="9" id="KW-1185">Reference proteome</keyword>
<dbReference type="Proteomes" id="UP000320672">
    <property type="component" value="Chromosome"/>
</dbReference>
<evidence type="ECO:0000313" key="9">
    <source>
        <dbReference type="Proteomes" id="UP000320672"/>
    </source>
</evidence>
<feature type="coiled-coil region" evidence="6">
    <location>
        <begin position="410"/>
        <end position="437"/>
    </location>
</feature>
<proteinExistence type="predicted"/>
<evidence type="ECO:0000313" key="8">
    <source>
        <dbReference type="EMBL" id="QDS91514.1"/>
    </source>
</evidence>
<evidence type="ECO:0000256" key="2">
    <source>
        <dbReference type="ARBA" id="ARBA00022452"/>
    </source>
</evidence>
<evidence type="ECO:0000256" key="6">
    <source>
        <dbReference type="SAM" id="Coils"/>
    </source>
</evidence>
<dbReference type="KEGG" id="rml:FF011L_02440"/>